<dbReference type="InterPro" id="IPR050582">
    <property type="entry name" value="HAD-like_SerB"/>
</dbReference>
<dbReference type="InterPro" id="IPR036412">
    <property type="entry name" value="HAD-like_sf"/>
</dbReference>
<comment type="pathway">
    <text evidence="2">Amino-acid biosynthesis; L-serine biosynthesis; L-serine from 3-phospho-D-glycerate: step 3/3.</text>
</comment>
<comment type="catalytic activity">
    <reaction evidence="10">
        <text>O-phospho-L-serine + H2O = L-serine + phosphate</text>
        <dbReference type="Rhea" id="RHEA:21208"/>
        <dbReference type="ChEBI" id="CHEBI:15377"/>
        <dbReference type="ChEBI" id="CHEBI:33384"/>
        <dbReference type="ChEBI" id="CHEBI:43474"/>
        <dbReference type="ChEBI" id="CHEBI:57524"/>
        <dbReference type="EC" id="3.1.3.3"/>
    </reaction>
</comment>
<comment type="similarity">
    <text evidence="3">Belongs to the HAD-like hydrolase superfamily. SerB family.</text>
</comment>
<keyword evidence="7" id="KW-0378">Hydrolase</keyword>
<evidence type="ECO:0000256" key="4">
    <source>
        <dbReference type="ARBA" id="ARBA00012640"/>
    </source>
</evidence>
<dbReference type="Pfam" id="PF12710">
    <property type="entry name" value="HAD"/>
    <property type="match status" value="1"/>
</dbReference>
<comment type="caution">
    <text evidence="13">The sequence shown here is derived from an EMBL/GenBank/DDBJ whole genome shotgun (WGS) entry which is preliminary data.</text>
</comment>
<dbReference type="Pfam" id="PF08843">
    <property type="entry name" value="AbiEii"/>
    <property type="match status" value="1"/>
</dbReference>
<organism evidence="13 14">
    <name type="scientific">Kribbella aluminosa</name>
    <dbReference type="NCBI Taxonomy" id="416017"/>
    <lineage>
        <taxon>Bacteria</taxon>
        <taxon>Bacillati</taxon>
        <taxon>Actinomycetota</taxon>
        <taxon>Actinomycetes</taxon>
        <taxon>Propionibacteriales</taxon>
        <taxon>Kribbellaceae</taxon>
        <taxon>Kribbella</taxon>
    </lineage>
</organism>
<sequence length="617" mass="67033">MYAGHLDLKRFRGSYPSWARLMARLHQISTPRFTADRGKRQLAGADFLSQLNHGTDAYEKTGSDALPGYAEAWSGTSETGLDPVYEMARTANDLDIYNGALDDLTDRQYLDRIRADILAVAPMRQNPVDGAAGLGGLVRYTTRSIEIAGNGHAVFTIDVQPVDDSRGPLGVRADGDLFSIEVDVKMPTMIQRTSESERARRSIVGAQLDGVQPITPLMRPVADLAADKMAALALQPGVGDGIAAPRFKDIADLYYIARTCPLEGDALRKALAENWHWQEAGLSGPPRPYRFYGQAPAPAHETEILWEHGFRQLRGRIPQLREYPEFATMVETIGTFLDGAADPSNGTWDPVRGQWQQNVRSEVASTMDHALAPVRTPEQAHQPMVPMQKHLIVFDVDQTISKYDTLHTLAERAGRLAEVDACRHPDYETSIRAKVAELRGVDAALVRDVADTIVLNEGVEELIRDLKAAGHEVAIASGGFDAIVGPLAERLGVEQYAAGRLGIEDGVLTGEVSNLVDADGKVEFIEKTRAELGIPRERTIAVGDGSNDVPMLQNVGFGAGYEPGQAAAGVAHTIIHGDMSQLKRALHLPAPNRPTPPARPTTPTPRFPPAPNTARTT</sequence>
<evidence type="ECO:0000256" key="1">
    <source>
        <dbReference type="ARBA" id="ARBA00001946"/>
    </source>
</evidence>
<dbReference type="NCBIfam" id="TIGR01488">
    <property type="entry name" value="HAD-SF-IB"/>
    <property type="match status" value="1"/>
</dbReference>
<evidence type="ECO:0000313" key="13">
    <source>
        <dbReference type="EMBL" id="MBP2349497.1"/>
    </source>
</evidence>
<feature type="compositionally biased region" description="Pro residues" evidence="12">
    <location>
        <begin position="591"/>
        <end position="611"/>
    </location>
</feature>
<gene>
    <name evidence="13" type="ORF">JOF29_000580</name>
</gene>
<keyword evidence="6" id="KW-0479">Metal-binding</keyword>
<dbReference type="SUPFAM" id="SSF56784">
    <property type="entry name" value="HAD-like"/>
    <property type="match status" value="1"/>
</dbReference>
<dbReference type="PANTHER" id="PTHR43344:SF2">
    <property type="entry name" value="PHOSPHOSERINE PHOSPHATASE"/>
    <property type="match status" value="1"/>
</dbReference>
<dbReference type="EC" id="3.1.3.3" evidence="4"/>
<keyword evidence="14" id="KW-1185">Reference proteome</keyword>
<evidence type="ECO:0000256" key="5">
    <source>
        <dbReference type="ARBA" id="ARBA00022605"/>
    </source>
</evidence>
<accession>A0ABS4UCY7</accession>
<evidence type="ECO:0000256" key="2">
    <source>
        <dbReference type="ARBA" id="ARBA00005135"/>
    </source>
</evidence>
<reference evidence="13 14" key="1">
    <citation type="submission" date="2021-03" db="EMBL/GenBank/DDBJ databases">
        <title>Sequencing the genomes of 1000 actinobacteria strains.</title>
        <authorList>
            <person name="Klenk H.-P."/>
        </authorList>
    </citation>
    <scope>NUCLEOTIDE SEQUENCE [LARGE SCALE GENOMIC DNA]</scope>
    <source>
        <strain evidence="13 14">DSM 18824</strain>
    </source>
</reference>
<dbReference type="RefSeq" id="WP_209692662.1">
    <property type="nucleotide sequence ID" value="NZ_BAAAVU010000028.1"/>
</dbReference>
<keyword evidence="9" id="KW-0718">Serine biosynthesis</keyword>
<evidence type="ECO:0000256" key="11">
    <source>
        <dbReference type="ARBA" id="ARBA00048523"/>
    </source>
</evidence>
<evidence type="ECO:0000313" key="14">
    <source>
        <dbReference type="Proteomes" id="UP000755585"/>
    </source>
</evidence>
<dbReference type="InterPro" id="IPR023214">
    <property type="entry name" value="HAD_sf"/>
</dbReference>
<evidence type="ECO:0000256" key="10">
    <source>
        <dbReference type="ARBA" id="ARBA00048138"/>
    </source>
</evidence>
<dbReference type="InterPro" id="IPR014942">
    <property type="entry name" value="AbiEii"/>
</dbReference>
<comment type="cofactor">
    <cofactor evidence="1">
        <name>Mg(2+)</name>
        <dbReference type="ChEBI" id="CHEBI:18420"/>
    </cofactor>
</comment>
<evidence type="ECO:0000256" key="3">
    <source>
        <dbReference type="ARBA" id="ARBA00009184"/>
    </source>
</evidence>
<feature type="region of interest" description="Disordered" evidence="12">
    <location>
        <begin position="588"/>
        <end position="617"/>
    </location>
</feature>
<evidence type="ECO:0000256" key="7">
    <source>
        <dbReference type="ARBA" id="ARBA00022801"/>
    </source>
</evidence>
<evidence type="ECO:0000256" key="9">
    <source>
        <dbReference type="ARBA" id="ARBA00023299"/>
    </source>
</evidence>
<evidence type="ECO:0000256" key="12">
    <source>
        <dbReference type="SAM" id="MobiDB-lite"/>
    </source>
</evidence>
<comment type="catalytic activity">
    <reaction evidence="11">
        <text>O-phospho-D-serine + H2O = D-serine + phosphate</text>
        <dbReference type="Rhea" id="RHEA:24873"/>
        <dbReference type="ChEBI" id="CHEBI:15377"/>
        <dbReference type="ChEBI" id="CHEBI:35247"/>
        <dbReference type="ChEBI" id="CHEBI:43474"/>
        <dbReference type="ChEBI" id="CHEBI:58680"/>
        <dbReference type="EC" id="3.1.3.3"/>
    </reaction>
</comment>
<dbReference type="Gene3D" id="3.40.50.1000">
    <property type="entry name" value="HAD superfamily/HAD-like"/>
    <property type="match status" value="1"/>
</dbReference>
<dbReference type="Proteomes" id="UP000755585">
    <property type="component" value="Unassembled WGS sequence"/>
</dbReference>
<evidence type="ECO:0000256" key="6">
    <source>
        <dbReference type="ARBA" id="ARBA00022723"/>
    </source>
</evidence>
<protein>
    <recommendedName>
        <fullName evidence="4">phosphoserine phosphatase</fullName>
        <ecNumber evidence="4">3.1.3.3</ecNumber>
    </recommendedName>
</protein>
<evidence type="ECO:0000256" key="8">
    <source>
        <dbReference type="ARBA" id="ARBA00022842"/>
    </source>
</evidence>
<proteinExistence type="inferred from homology"/>
<keyword evidence="5" id="KW-0028">Amino-acid biosynthesis</keyword>
<dbReference type="EMBL" id="JAGINT010000001">
    <property type="protein sequence ID" value="MBP2349497.1"/>
    <property type="molecule type" value="Genomic_DNA"/>
</dbReference>
<name>A0ABS4UCY7_9ACTN</name>
<keyword evidence="8" id="KW-0460">Magnesium</keyword>
<dbReference type="PANTHER" id="PTHR43344">
    <property type="entry name" value="PHOSPHOSERINE PHOSPHATASE"/>
    <property type="match status" value="1"/>
</dbReference>